<gene>
    <name evidence="11" type="ORF">K505DRAFT_323329</name>
</gene>
<keyword evidence="3 9" id="KW-0336">GPI-anchor</keyword>
<sequence>MKAPHSLPYLWCAAAAVSGASAQSWNTIPEIEIFGQHFFYSNNGSQFLLRGVAYQQNYSPNGTAENTTYTDPLADGALCARDIPYLKQIFTNVLRVYAIDPTKNHDDCMEQLASADIYLIADLGEPSVSIQSDDPSWDVSLYQRYTGVIDSLSKYKNVIGFFAGNENVSRANQTAAAAYVKAAVRDSKGYIASQNYRSTLGVGYATADVPTRNDLAHYFACEPGNQGNLTAIDFWGYNVYSWCGDSNYQTSSYGERVEFFSDFPVPVFFAEYGCIEGLADGPTSRPFTEVEVLYGNMTEVFSGGIVYEWFMGENDYGLVSIDGSSVSPYPDFTSLRNQLQSISPSTTTKANYNPSNTAPACPSVASSWEAVATPLPPSVNPQLCACAVANLECNVKSTDAEAYGSVFNFICGADSKFCDAITHNATTGTYGGLSGCDPKDQLAWVANEYYLGNKKSASACDFSGVATTQAASTASGCQSLLQALGTDGTGTVASPTGKGTAAVGTGGPASSSSKAAAPSVSTPAFFEHGGLVFAVYVGLTVASVVGMIAL</sequence>
<keyword evidence="12" id="KW-1185">Reference proteome</keyword>
<dbReference type="SUPFAM" id="SSF51445">
    <property type="entry name" value="(Trans)glycosidases"/>
    <property type="match status" value="1"/>
</dbReference>
<dbReference type="EC" id="2.4.1.-" evidence="9"/>
<keyword evidence="7" id="KW-0325">Glycoprotein</keyword>
<dbReference type="GO" id="GO:0042124">
    <property type="term" value="F:1,3-beta-glucanosyltransferase activity"/>
    <property type="evidence" value="ECO:0007669"/>
    <property type="project" value="TreeGrafter"/>
</dbReference>
<name>A0A6A6XKJ1_9PLEO</name>
<comment type="function">
    <text evidence="9">Splits internally a 1,3-beta-glucan molecule and transfers the newly generated reducing end (the donor) to the non-reducing end of another 1,3-beta-glucan molecule (the acceptor) forming a 1,3-beta linkage, resulting in the elongation of 1,3-beta-glucan chains in the cell wall.</text>
</comment>
<comment type="subcellular location">
    <subcellularLocation>
        <location evidence="1 9">Cell membrane</location>
        <topology evidence="1 9">Lipid-anchor</topology>
        <topology evidence="1 9">GPI-anchor</topology>
    </subcellularLocation>
</comment>
<evidence type="ECO:0000259" key="10">
    <source>
        <dbReference type="SMART" id="SM00768"/>
    </source>
</evidence>
<dbReference type="GO" id="GO:0031505">
    <property type="term" value="P:fungal-type cell wall organization"/>
    <property type="evidence" value="ECO:0007669"/>
    <property type="project" value="TreeGrafter"/>
</dbReference>
<keyword evidence="5 9" id="KW-0472">Membrane</keyword>
<dbReference type="InterPro" id="IPR017853">
    <property type="entry name" value="GH"/>
</dbReference>
<evidence type="ECO:0000256" key="5">
    <source>
        <dbReference type="ARBA" id="ARBA00023136"/>
    </source>
</evidence>
<dbReference type="GO" id="GO:0005886">
    <property type="term" value="C:plasma membrane"/>
    <property type="evidence" value="ECO:0007669"/>
    <property type="project" value="UniProtKB-SubCell"/>
</dbReference>
<proteinExistence type="inferred from homology"/>
<dbReference type="Pfam" id="PF03198">
    <property type="entry name" value="Glyco_hydro_72"/>
    <property type="match status" value="1"/>
</dbReference>
<dbReference type="Proteomes" id="UP000799757">
    <property type="component" value="Unassembled WGS sequence"/>
</dbReference>
<dbReference type="OrthoDB" id="421038at2759"/>
<dbReference type="PANTHER" id="PTHR31468:SF2">
    <property type="entry name" value="1,3-BETA-GLUCANOSYLTRANSFERASE GAS1"/>
    <property type="match status" value="1"/>
</dbReference>
<reference evidence="11" key="1">
    <citation type="journal article" date="2020" name="Stud. Mycol.">
        <title>101 Dothideomycetes genomes: a test case for predicting lifestyles and emergence of pathogens.</title>
        <authorList>
            <person name="Haridas S."/>
            <person name="Albert R."/>
            <person name="Binder M."/>
            <person name="Bloem J."/>
            <person name="Labutti K."/>
            <person name="Salamov A."/>
            <person name="Andreopoulos B."/>
            <person name="Baker S."/>
            <person name="Barry K."/>
            <person name="Bills G."/>
            <person name="Bluhm B."/>
            <person name="Cannon C."/>
            <person name="Castanera R."/>
            <person name="Culley D."/>
            <person name="Daum C."/>
            <person name="Ezra D."/>
            <person name="Gonzalez J."/>
            <person name="Henrissat B."/>
            <person name="Kuo A."/>
            <person name="Liang C."/>
            <person name="Lipzen A."/>
            <person name="Lutzoni F."/>
            <person name="Magnuson J."/>
            <person name="Mondo S."/>
            <person name="Nolan M."/>
            <person name="Ohm R."/>
            <person name="Pangilinan J."/>
            <person name="Park H.-J."/>
            <person name="Ramirez L."/>
            <person name="Alfaro M."/>
            <person name="Sun H."/>
            <person name="Tritt A."/>
            <person name="Yoshinaga Y."/>
            <person name="Zwiers L.-H."/>
            <person name="Turgeon B."/>
            <person name="Goodwin S."/>
            <person name="Spatafora J."/>
            <person name="Crous P."/>
            <person name="Grigoriev I."/>
        </authorList>
    </citation>
    <scope>NUCLEOTIDE SEQUENCE</scope>
    <source>
        <strain evidence="11">CBS 109.77</strain>
    </source>
</reference>
<comment type="similarity">
    <text evidence="2 9">Belongs to the glycosyl hydrolase 72 family.</text>
</comment>
<dbReference type="Pfam" id="PF07983">
    <property type="entry name" value="X8"/>
    <property type="match status" value="1"/>
</dbReference>
<evidence type="ECO:0000313" key="12">
    <source>
        <dbReference type="Proteomes" id="UP000799757"/>
    </source>
</evidence>
<dbReference type="SMART" id="SM00768">
    <property type="entry name" value="X8"/>
    <property type="match status" value="1"/>
</dbReference>
<dbReference type="GO" id="GO:0098552">
    <property type="term" value="C:side of membrane"/>
    <property type="evidence" value="ECO:0007669"/>
    <property type="project" value="UniProtKB-KW"/>
</dbReference>
<dbReference type="InterPro" id="IPR012946">
    <property type="entry name" value="X8"/>
</dbReference>
<dbReference type="EMBL" id="MU001832">
    <property type="protein sequence ID" value="KAF2796385.1"/>
    <property type="molecule type" value="Genomic_DNA"/>
</dbReference>
<evidence type="ECO:0000256" key="8">
    <source>
        <dbReference type="ARBA" id="ARBA00023288"/>
    </source>
</evidence>
<evidence type="ECO:0000256" key="9">
    <source>
        <dbReference type="RuleBase" id="RU361209"/>
    </source>
</evidence>
<evidence type="ECO:0000256" key="3">
    <source>
        <dbReference type="ARBA" id="ARBA00022622"/>
    </source>
</evidence>
<evidence type="ECO:0000256" key="2">
    <source>
        <dbReference type="ARBA" id="ARBA00007528"/>
    </source>
</evidence>
<evidence type="ECO:0000256" key="6">
    <source>
        <dbReference type="ARBA" id="ARBA00023157"/>
    </source>
</evidence>
<protein>
    <recommendedName>
        <fullName evidence="9">1,3-beta-glucanosyltransferase</fullName>
        <ecNumber evidence="9">2.4.1.-</ecNumber>
    </recommendedName>
</protein>
<feature type="domain" description="X8" evidence="10">
    <location>
        <begin position="391"/>
        <end position="479"/>
    </location>
</feature>
<dbReference type="GO" id="GO:0071970">
    <property type="term" value="P:fungal-type cell wall (1-&gt;3)-beta-D-glucan biosynthetic process"/>
    <property type="evidence" value="ECO:0007669"/>
    <property type="project" value="TreeGrafter"/>
</dbReference>
<keyword evidence="4 9" id="KW-0732">Signal</keyword>
<evidence type="ECO:0000256" key="4">
    <source>
        <dbReference type="ARBA" id="ARBA00022729"/>
    </source>
</evidence>
<dbReference type="Gene3D" id="3.20.20.80">
    <property type="entry name" value="Glycosidases"/>
    <property type="match status" value="1"/>
</dbReference>
<feature type="signal peptide" evidence="9">
    <location>
        <begin position="1"/>
        <end position="22"/>
    </location>
</feature>
<keyword evidence="9" id="KW-0808">Transferase</keyword>
<accession>A0A6A6XKJ1</accession>
<dbReference type="AlphaFoldDB" id="A0A6A6XKJ1"/>
<dbReference type="FunFam" id="3.20.20.80:FF:000038">
    <property type="entry name" value="1,3-beta-glucanosyltransferase"/>
    <property type="match status" value="1"/>
</dbReference>
<evidence type="ECO:0000256" key="7">
    <source>
        <dbReference type="ARBA" id="ARBA00023180"/>
    </source>
</evidence>
<evidence type="ECO:0000256" key="1">
    <source>
        <dbReference type="ARBA" id="ARBA00004609"/>
    </source>
</evidence>
<evidence type="ECO:0000313" key="11">
    <source>
        <dbReference type="EMBL" id="KAF2796385.1"/>
    </source>
</evidence>
<dbReference type="PANTHER" id="PTHR31468">
    <property type="entry name" value="1,3-BETA-GLUCANOSYLTRANSFERASE GAS1"/>
    <property type="match status" value="1"/>
</dbReference>
<feature type="chain" id="PRO_5025710981" description="1,3-beta-glucanosyltransferase" evidence="9">
    <location>
        <begin position="23"/>
        <end position="550"/>
    </location>
</feature>
<keyword evidence="6" id="KW-1015">Disulfide bond</keyword>
<organism evidence="11 12">
    <name type="scientific">Melanomma pulvis-pyrius CBS 109.77</name>
    <dbReference type="NCBI Taxonomy" id="1314802"/>
    <lineage>
        <taxon>Eukaryota</taxon>
        <taxon>Fungi</taxon>
        <taxon>Dikarya</taxon>
        <taxon>Ascomycota</taxon>
        <taxon>Pezizomycotina</taxon>
        <taxon>Dothideomycetes</taxon>
        <taxon>Pleosporomycetidae</taxon>
        <taxon>Pleosporales</taxon>
        <taxon>Melanommataceae</taxon>
        <taxon>Melanomma</taxon>
    </lineage>
</organism>
<dbReference type="InterPro" id="IPR004886">
    <property type="entry name" value="Glucanosyltransferase"/>
</dbReference>
<keyword evidence="8 9" id="KW-0449">Lipoprotein</keyword>
<dbReference type="Gene3D" id="1.20.58.1040">
    <property type="match status" value="1"/>
</dbReference>